<dbReference type="AlphaFoldDB" id="U9T7E0"/>
<accession>U9T7E0</accession>
<proteinExistence type="predicted"/>
<name>U9T7E0_RHIID</name>
<protein>
    <submittedName>
        <fullName evidence="1">Uncharacterized protein</fullName>
    </submittedName>
</protein>
<dbReference type="HOGENOM" id="CLU_2400831_0_0_1"/>
<reference evidence="1" key="1">
    <citation type="submission" date="2013-07" db="EMBL/GenBank/DDBJ databases">
        <title>The genome of an arbuscular mycorrhizal fungus provides insights into the evolution of the oldest plant symbiosis.</title>
        <authorList>
            <consortium name="DOE Joint Genome Institute"/>
            <person name="Tisserant E."/>
            <person name="Malbreil M."/>
            <person name="Kuo A."/>
            <person name="Kohler A."/>
            <person name="Symeonidi A."/>
            <person name="Balestrini R."/>
            <person name="Charron P."/>
            <person name="Duensing N."/>
            <person name="Frei-dit-Frey N."/>
            <person name="Gianinazzi-Pearson V."/>
            <person name="Gilbert B."/>
            <person name="Handa Y."/>
            <person name="Hijri M."/>
            <person name="Kaul R."/>
            <person name="Kawaguchi M."/>
            <person name="Krajinski F."/>
            <person name="Lammers P."/>
            <person name="Lapierre D."/>
            <person name="Masclaux F.G."/>
            <person name="Murat C."/>
            <person name="Morin E."/>
            <person name="Ndikumana S."/>
            <person name="Pagni M."/>
            <person name="Petitpierre D."/>
            <person name="Requena N."/>
            <person name="Rosikiewicz P."/>
            <person name="Riley R."/>
            <person name="Saito K."/>
            <person name="San Clemente H."/>
            <person name="Shapiro H."/>
            <person name="van Tuinen D."/>
            <person name="Becard G."/>
            <person name="Bonfante P."/>
            <person name="Paszkowski U."/>
            <person name="Shachar-Hill Y."/>
            <person name="Young J.P."/>
            <person name="Sanders I.R."/>
            <person name="Henrissat B."/>
            <person name="Rensing S.A."/>
            <person name="Grigoriev I.V."/>
            <person name="Corradi N."/>
            <person name="Roux C."/>
            <person name="Martin F."/>
        </authorList>
    </citation>
    <scope>NUCLEOTIDE SEQUENCE</scope>
    <source>
        <strain evidence="1">DAOM 197198</strain>
    </source>
</reference>
<sequence>MNSSGPRDGLTPDEFYEICDNQSFTVTAVTKDKNDYILSRVKDPKFAIVNSTFYGPTFGNGDFILRGNNFYNSSYCRNILMKEQLEKLKEHFR</sequence>
<organism evidence="1">
    <name type="scientific">Rhizophagus irregularis (strain DAOM 181602 / DAOM 197198 / MUCL 43194)</name>
    <name type="common">Arbuscular mycorrhizal fungus</name>
    <name type="synonym">Glomus intraradices</name>
    <dbReference type="NCBI Taxonomy" id="747089"/>
    <lineage>
        <taxon>Eukaryota</taxon>
        <taxon>Fungi</taxon>
        <taxon>Fungi incertae sedis</taxon>
        <taxon>Mucoromycota</taxon>
        <taxon>Glomeromycotina</taxon>
        <taxon>Glomeromycetes</taxon>
        <taxon>Glomerales</taxon>
        <taxon>Glomeraceae</taxon>
        <taxon>Rhizophagus</taxon>
    </lineage>
</organism>
<dbReference type="EMBL" id="KI294630">
    <property type="protein sequence ID" value="ESA04040.1"/>
    <property type="molecule type" value="Genomic_DNA"/>
</dbReference>
<evidence type="ECO:0000313" key="1">
    <source>
        <dbReference type="EMBL" id="ESA04040.1"/>
    </source>
</evidence>
<gene>
    <name evidence="1" type="ORF">GLOINDRAFT_4981</name>
</gene>